<evidence type="ECO:0000256" key="1">
    <source>
        <dbReference type="SAM" id="MobiDB-lite"/>
    </source>
</evidence>
<dbReference type="InterPro" id="IPR008557">
    <property type="entry name" value="PhoX"/>
</dbReference>
<feature type="region of interest" description="Disordered" evidence="1">
    <location>
        <begin position="158"/>
        <end position="185"/>
    </location>
</feature>
<dbReference type="AlphaFoldDB" id="A0ABD3PK51"/>
<dbReference type="Pfam" id="PF05787">
    <property type="entry name" value="PhoX"/>
    <property type="match status" value="1"/>
</dbReference>
<dbReference type="PANTHER" id="PTHR35399">
    <property type="entry name" value="SLR8030 PROTEIN"/>
    <property type="match status" value="1"/>
</dbReference>
<feature type="region of interest" description="Disordered" evidence="1">
    <location>
        <begin position="447"/>
        <end position="485"/>
    </location>
</feature>
<evidence type="ECO:0000313" key="4">
    <source>
        <dbReference type="Proteomes" id="UP001530400"/>
    </source>
</evidence>
<comment type="caution">
    <text evidence="3">The sequence shown here is derived from an EMBL/GenBank/DDBJ whole genome shotgun (WGS) entry which is preliminary data.</text>
</comment>
<evidence type="ECO:0000256" key="2">
    <source>
        <dbReference type="SAM" id="SignalP"/>
    </source>
</evidence>
<protein>
    <submittedName>
        <fullName evidence="3">Uncharacterized protein</fullName>
    </submittedName>
</protein>
<feature type="signal peptide" evidence="2">
    <location>
        <begin position="1"/>
        <end position="16"/>
    </location>
</feature>
<accession>A0ABD3PK51</accession>
<feature type="compositionally biased region" description="Acidic residues" evidence="1">
    <location>
        <begin position="449"/>
        <end position="468"/>
    </location>
</feature>
<reference evidence="3 4" key="1">
    <citation type="submission" date="2024-10" db="EMBL/GenBank/DDBJ databases">
        <title>Updated reference genomes for cyclostephanoid diatoms.</title>
        <authorList>
            <person name="Roberts W.R."/>
            <person name="Alverson A.J."/>
        </authorList>
    </citation>
    <scope>NUCLEOTIDE SEQUENCE [LARGE SCALE GENOMIC DNA]</scope>
    <source>
        <strain evidence="3 4">AJA010-31</strain>
    </source>
</reference>
<sequence>MKLSIAALLLAASVQGQTFEPGNFSDGTKLVDPVSGGTLYLSNGLQAVAVGNSGNPVVLADDSEAAEYHPNCDGGASFPQEDGGHIYVSNSEYGSYPDDLSGGVYALTFDGENNLKSYQQLLSGTAKNCHGGETPWGTWVSCEETRDNGRCWQADNHSSGKRLVDPTGAKSPARTAVTGQSMDGSNAGEHFGNWEAFAWDADDNKGYVTNDDYPGNPSFPDDPTYSYQGAVLRFSPDETALACLDAENDEDKWCALESGTVEYLKITPSESGTGGTFEWVSDKNDANPELYAATEGAHVENGIFTFSTIVDRYLFQLDLANGTYTRSAVPFPFEPDNLRLLGDVVYLCTDADDTPGDALWRWDDKGASRMFYEVGHSYPAGVDFTADKMSMYVSLYGDATYRITRTDGLAFDADPKSITYEVNGGVADGKTHEEIADEVNAVNASLETDSTEEAEATEETAEADDTPASDDTPTTEAPPSSATRAAGTFVGAIAATMLL</sequence>
<name>A0ABD3PK51_9STRA</name>
<dbReference type="Proteomes" id="UP001530400">
    <property type="component" value="Unassembled WGS sequence"/>
</dbReference>
<organism evidence="3 4">
    <name type="scientific">Cyclotella atomus</name>
    <dbReference type="NCBI Taxonomy" id="382360"/>
    <lineage>
        <taxon>Eukaryota</taxon>
        <taxon>Sar</taxon>
        <taxon>Stramenopiles</taxon>
        <taxon>Ochrophyta</taxon>
        <taxon>Bacillariophyta</taxon>
        <taxon>Coscinodiscophyceae</taxon>
        <taxon>Thalassiosirophycidae</taxon>
        <taxon>Stephanodiscales</taxon>
        <taxon>Stephanodiscaceae</taxon>
        <taxon>Cyclotella</taxon>
    </lineage>
</organism>
<dbReference type="EMBL" id="JALLPJ020000570">
    <property type="protein sequence ID" value="KAL3788330.1"/>
    <property type="molecule type" value="Genomic_DNA"/>
</dbReference>
<dbReference type="SUPFAM" id="SSF75011">
    <property type="entry name" value="3-carboxy-cis,cis-mucoante lactonizing enzyme"/>
    <property type="match status" value="1"/>
</dbReference>
<feature type="compositionally biased region" description="Low complexity" evidence="1">
    <location>
        <begin position="469"/>
        <end position="485"/>
    </location>
</feature>
<evidence type="ECO:0000313" key="3">
    <source>
        <dbReference type="EMBL" id="KAL3788330.1"/>
    </source>
</evidence>
<keyword evidence="4" id="KW-1185">Reference proteome</keyword>
<gene>
    <name evidence="3" type="ORF">ACHAWO_008559</name>
</gene>
<proteinExistence type="predicted"/>
<feature type="chain" id="PRO_5044808849" evidence="2">
    <location>
        <begin position="17"/>
        <end position="499"/>
    </location>
</feature>
<keyword evidence="2" id="KW-0732">Signal</keyword>
<dbReference type="PANTHER" id="PTHR35399:SF2">
    <property type="entry name" value="DUF839 DOMAIN-CONTAINING PROTEIN"/>
    <property type="match status" value="1"/>
</dbReference>